<keyword evidence="3" id="KW-1185">Reference proteome</keyword>
<comment type="caution">
    <text evidence="2">The sequence shown here is derived from an EMBL/GenBank/DDBJ whole genome shotgun (WGS) entry which is preliminary data.</text>
</comment>
<evidence type="ECO:0000313" key="3">
    <source>
        <dbReference type="Proteomes" id="UP000568486"/>
    </source>
</evidence>
<reference evidence="2 3" key="1">
    <citation type="submission" date="2020-03" db="EMBL/GenBank/DDBJ databases">
        <title>Whole genome sequencing of clinical and environmental type strains of Ochrobactrum.</title>
        <authorList>
            <person name="Dharne M."/>
        </authorList>
    </citation>
    <scope>NUCLEOTIDE SEQUENCE [LARGE SCALE GENOMIC DNA]</scope>
    <source>
        <strain evidence="2 3">DSM 22292</strain>
    </source>
</reference>
<dbReference type="Proteomes" id="UP000568486">
    <property type="component" value="Unassembled WGS sequence"/>
</dbReference>
<protein>
    <submittedName>
        <fullName evidence="2">Uncharacterized protein</fullName>
    </submittedName>
</protein>
<feature type="compositionally biased region" description="Basic and acidic residues" evidence="1">
    <location>
        <begin position="130"/>
        <end position="139"/>
    </location>
</feature>
<dbReference type="EMBL" id="JAAVLR010000001">
    <property type="protein sequence ID" value="NKC28390.1"/>
    <property type="molecule type" value="Genomic_DNA"/>
</dbReference>
<evidence type="ECO:0000256" key="1">
    <source>
        <dbReference type="SAM" id="MobiDB-lite"/>
    </source>
</evidence>
<accession>A0ABX1E090</accession>
<sequence>MIVVGVFMPALILSGGAVVKNFHEMTDSLASAEKQVWSQVLAGPNHSAGNVVFLQPATVLSGVNRKTPKPAPNSLHSVSIHHKMVIRHYRKEGQMSKSELQPRQDRLVDKYREIGPAVLVAALLNATRRSSDGRNDNRRRSILAVKKTG</sequence>
<proteinExistence type="predicted"/>
<name>A0ABX1E090_9HYPH</name>
<gene>
    <name evidence="2" type="ORF">HED52_10960</name>
</gene>
<evidence type="ECO:0000313" key="2">
    <source>
        <dbReference type="EMBL" id="NKC28390.1"/>
    </source>
</evidence>
<organism evidence="2 3">
    <name type="scientific">Brucella ciceri</name>
    <dbReference type="NCBI Taxonomy" id="391287"/>
    <lineage>
        <taxon>Bacteria</taxon>
        <taxon>Pseudomonadati</taxon>
        <taxon>Pseudomonadota</taxon>
        <taxon>Alphaproteobacteria</taxon>
        <taxon>Hyphomicrobiales</taxon>
        <taxon>Brucellaceae</taxon>
        <taxon>Brucella/Ochrobactrum group</taxon>
        <taxon>Brucella</taxon>
    </lineage>
</organism>
<feature type="region of interest" description="Disordered" evidence="1">
    <location>
        <begin position="130"/>
        <end position="149"/>
    </location>
</feature>